<evidence type="ECO:0000256" key="1">
    <source>
        <dbReference type="SAM" id="Phobius"/>
    </source>
</evidence>
<evidence type="ECO:0000313" key="3">
    <source>
        <dbReference type="EnsemblProtists" id="EKX33022"/>
    </source>
</evidence>
<dbReference type="PaxDb" id="55529-EKX33022"/>
<gene>
    <name evidence="2" type="ORF">GUITHDRAFT_156182</name>
</gene>
<evidence type="ECO:0000313" key="2">
    <source>
        <dbReference type="EMBL" id="EKX33022.1"/>
    </source>
</evidence>
<dbReference type="HOGENOM" id="CLU_2965734_0_0_1"/>
<organism evidence="2">
    <name type="scientific">Guillardia theta (strain CCMP2712)</name>
    <name type="common">Cryptophyte</name>
    <dbReference type="NCBI Taxonomy" id="905079"/>
    <lineage>
        <taxon>Eukaryota</taxon>
        <taxon>Cryptophyceae</taxon>
        <taxon>Pyrenomonadales</taxon>
        <taxon>Geminigeraceae</taxon>
        <taxon>Guillardia</taxon>
    </lineage>
</organism>
<dbReference type="GeneID" id="17289746"/>
<dbReference type="KEGG" id="gtt:GUITHDRAFT_156182"/>
<proteinExistence type="predicted"/>
<dbReference type="RefSeq" id="XP_005820002.1">
    <property type="nucleotide sequence ID" value="XM_005819945.1"/>
</dbReference>
<evidence type="ECO:0000313" key="4">
    <source>
        <dbReference type="Proteomes" id="UP000011087"/>
    </source>
</evidence>
<keyword evidence="1" id="KW-0472">Membrane</keyword>
<reference evidence="2 4" key="1">
    <citation type="journal article" date="2012" name="Nature">
        <title>Algal genomes reveal evolutionary mosaicism and the fate of nucleomorphs.</title>
        <authorList>
            <consortium name="DOE Joint Genome Institute"/>
            <person name="Curtis B.A."/>
            <person name="Tanifuji G."/>
            <person name="Burki F."/>
            <person name="Gruber A."/>
            <person name="Irimia M."/>
            <person name="Maruyama S."/>
            <person name="Arias M.C."/>
            <person name="Ball S.G."/>
            <person name="Gile G.H."/>
            <person name="Hirakawa Y."/>
            <person name="Hopkins J.F."/>
            <person name="Kuo A."/>
            <person name="Rensing S.A."/>
            <person name="Schmutz J."/>
            <person name="Symeonidi A."/>
            <person name="Elias M."/>
            <person name="Eveleigh R.J."/>
            <person name="Herman E.K."/>
            <person name="Klute M.J."/>
            <person name="Nakayama T."/>
            <person name="Obornik M."/>
            <person name="Reyes-Prieto A."/>
            <person name="Armbrust E.V."/>
            <person name="Aves S.J."/>
            <person name="Beiko R.G."/>
            <person name="Coutinho P."/>
            <person name="Dacks J.B."/>
            <person name="Durnford D.G."/>
            <person name="Fast N.M."/>
            <person name="Green B.R."/>
            <person name="Grisdale C.J."/>
            <person name="Hempel F."/>
            <person name="Henrissat B."/>
            <person name="Hoppner M.P."/>
            <person name="Ishida K."/>
            <person name="Kim E."/>
            <person name="Koreny L."/>
            <person name="Kroth P.G."/>
            <person name="Liu Y."/>
            <person name="Malik S.B."/>
            <person name="Maier U.G."/>
            <person name="McRose D."/>
            <person name="Mock T."/>
            <person name="Neilson J.A."/>
            <person name="Onodera N.T."/>
            <person name="Poole A.M."/>
            <person name="Pritham E.J."/>
            <person name="Richards T.A."/>
            <person name="Rocap G."/>
            <person name="Roy S.W."/>
            <person name="Sarai C."/>
            <person name="Schaack S."/>
            <person name="Shirato S."/>
            <person name="Slamovits C.H."/>
            <person name="Spencer D.F."/>
            <person name="Suzuki S."/>
            <person name="Worden A.Z."/>
            <person name="Zauner S."/>
            <person name="Barry K."/>
            <person name="Bell C."/>
            <person name="Bharti A.K."/>
            <person name="Crow J.A."/>
            <person name="Grimwood J."/>
            <person name="Kramer R."/>
            <person name="Lindquist E."/>
            <person name="Lucas S."/>
            <person name="Salamov A."/>
            <person name="McFadden G.I."/>
            <person name="Lane C.E."/>
            <person name="Keeling P.J."/>
            <person name="Gray M.W."/>
            <person name="Grigoriev I.V."/>
            <person name="Archibald J.M."/>
        </authorList>
    </citation>
    <scope>NUCLEOTIDE SEQUENCE</scope>
    <source>
        <strain evidence="2 4">CCMP2712</strain>
    </source>
</reference>
<dbReference type="EMBL" id="JH993160">
    <property type="protein sequence ID" value="EKX33022.1"/>
    <property type="molecule type" value="Genomic_DNA"/>
</dbReference>
<accession>L1IA89</accession>
<keyword evidence="1" id="KW-0812">Transmembrane</keyword>
<dbReference type="EnsemblProtists" id="EKX33022">
    <property type="protein sequence ID" value="EKX33022"/>
    <property type="gene ID" value="GUITHDRAFT_156182"/>
</dbReference>
<keyword evidence="1" id="KW-1133">Transmembrane helix</keyword>
<keyword evidence="4" id="KW-1185">Reference proteome</keyword>
<feature type="transmembrane region" description="Helical" evidence="1">
    <location>
        <begin position="12"/>
        <end position="31"/>
    </location>
</feature>
<dbReference type="Proteomes" id="UP000011087">
    <property type="component" value="Unassembled WGS sequence"/>
</dbReference>
<protein>
    <submittedName>
        <fullName evidence="2 3">Uncharacterized protein</fullName>
    </submittedName>
</protein>
<reference evidence="4" key="2">
    <citation type="submission" date="2012-11" db="EMBL/GenBank/DDBJ databases">
        <authorList>
            <person name="Kuo A."/>
            <person name="Curtis B.A."/>
            <person name="Tanifuji G."/>
            <person name="Burki F."/>
            <person name="Gruber A."/>
            <person name="Irimia M."/>
            <person name="Maruyama S."/>
            <person name="Arias M.C."/>
            <person name="Ball S.G."/>
            <person name="Gile G.H."/>
            <person name="Hirakawa Y."/>
            <person name="Hopkins J.F."/>
            <person name="Rensing S.A."/>
            <person name="Schmutz J."/>
            <person name="Symeonidi A."/>
            <person name="Elias M."/>
            <person name="Eveleigh R.J."/>
            <person name="Herman E.K."/>
            <person name="Klute M.J."/>
            <person name="Nakayama T."/>
            <person name="Obornik M."/>
            <person name="Reyes-Prieto A."/>
            <person name="Armbrust E.V."/>
            <person name="Aves S.J."/>
            <person name="Beiko R.G."/>
            <person name="Coutinho P."/>
            <person name="Dacks J.B."/>
            <person name="Durnford D.G."/>
            <person name="Fast N.M."/>
            <person name="Green B.R."/>
            <person name="Grisdale C."/>
            <person name="Hempe F."/>
            <person name="Henrissat B."/>
            <person name="Hoppner M.P."/>
            <person name="Ishida K.-I."/>
            <person name="Kim E."/>
            <person name="Koreny L."/>
            <person name="Kroth P.G."/>
            <person name="Liu Y."/>
            <person name="Malik S.-B."/>
            <person name="Maier U.G."/>
            <person name="McRose D."/>
            <person name="Mock T."/>
            <person name="Neilson J.A."/>
            <person name="Onodera N.T."/>
            <person name="Poole A.M."/>
            <person name="Pritham E.J."/>
            <person name="Richards T.A."/>
            <person name="Rocap G."/>
            <person name="Roy S.W."/>
            <person name="Sarai C."/>
            <person name="Schaack S."/>
            <person name="Shirato S."/>
            <person name="Slamovits C.H."/>
            <person name="Spencer D.F."/>
            <person name="Suzuki S."/>
            <person name="Worden A.Z."/>
            <person name="Zauner S."/>
            <person name="Barry K."/>
            <person name="Bell C."/>
            <person name="Bharti A.K."/>
            <person name="Crow J.A."/>
            <person name="Grimwood J."/>
            <person name="Kramer R."/>
            <person name="Lindquist E."/>
            <person name="Lucas S."/>
            <person name="Salamov A."/>
            <person name="McFadden G.I."/>
            <person name="Lane C.E."/>
            <person name="Keeling P.J."/>
            <person name="Gray M.W."/>
            <person name="Grigoriev I.V."/>
            <person name="Archibald J.M."/>
        </authorList>
    </citation>
    <scope>NUCLEOTIDE SEQUENCE</scope>
    <source>
        <strain evidence="4">CCMP2712</strain>
    </source>
</reference>
<dbReference type="AlphaFoldDB" id="L1IA89"/>
<reference evidence="3" key="3">
    <citation type="submission" date="2015-06" db="UniProtKB">
        <authorList>
            <consortium name="EnsemblProtists"/>
        </authorList>
    </citation>
    <scope>IDENTIFICATION</scope>
</reference>
<name>L1IA89_GUITC</name>
<sequence length="59" mass="6090">MKLANSSTCGVISTIGSVAISAAAVAIGVRASQRIRAKEIKTGSSRPKSGKTVGQYYVY</sequence>